<proteinExistence type="predicted"/>
<name>A0A318PSG0_9PROT</name>
<dbReference type="EMBL" id="NKUF01000012">
    <property type="protein sequence ID" value="PYD63410.1"/>
    <property type="molecule type" value="Genomic_DNA"/>
</dbReference>
<dbReference type="Proteomes" id="UP000248301">
    <property type="component" value="Unassembled WGS sequence"/>
</dbReference>
<reference evidence="1 2" key="1">
    <citation type="submission" date="2017-07" db="EMBL/GenBank/DDBJ databases">
        <title>A draft genome sequence of Gluconacetobacter entanii LTH 4560.</title>
        <authorList>
            <person name="Skraban J."/>
            <person name="Cleenwerck I."/>
            <person name="Vandamme P."/>
            <person name="Trcek J."/>
        </authorList>
    </citation>
    <scope>NUCLEOTIDE SEQUENCE [LARGE SCALE GENOMIC DNA]</scope>
    <source>
        <strain evidence="1 2">LTH 4560</strain>
    </source>
</reference>
<sequence>MDMMNDDAPVNANEIALLEAYVGCLEVALQKAIRLLDHDQQVEMLRYEQTRIKERDEQQMAHQLGPEGDEFNDITTAHGLVAKCIARVISETPDSVSTAL</sequence>
<accession>A0A318PSG0</accession>
<gene>
    <name evidence="1" type="ORF">CFR72_07455</name>
</gene>
<organism evidence="1 2">
    <name type="scientific">Gluconacetobacter entanii</name>
    <dbReference type="NCBI Taxonomy" id="108528"/>
    <lineage>
        <taxon>Bacteria</taxon>
        <taxon>Pseudomonadati</taxon>
        <taxon>Pseudomonadota</taxon>
        <taxon>Alphaproteobacteria</taxon>
        <taxon>Acetobacterales</taxon>
        <taxon>Acetobacteraceae</taxon>
        <taxon>Gluconacetobacter</taxon>
    </lineage>
</organism>
<comment type="caution">
    <text evidence="1">The sequence shown here is derived from an EMBL/GenBank/DDBJ whole genome shotgun (WGS) entry which is preliminary data.</text>
</comment>
<evidence type="ECO:0000313" key="1">
    <source>
        <dbReference type="EMBL" id="PYD63410.1"/>
    </source>
</evidence>
<protein>
    <submittedName>
        <fullName evidence="1">Uncharacterized protein</fullName>
    </submittedName>
</protein>
<evidence type="ECO:0000313" key="2">
    <source>
        <dbReference type="Proteomes" id="UP000248301"/>
    </source>
</evidence>
<dbReference type="AlphaFoldDB" id="A0A318PSG0"/>